<feature type="non-terminal residue" evidence="3">
    <location>
        <position position="1"/>
    </location>
</feature>
<feature type="region of interest" description="Disordered" evidence="1">
    <location>
        <begin position="41"/>
        <end position="83"/>
    </location>
</feature>
<evidence type="ECO:0000313" key="3">
    <source>
        <dbReference type="EMBL" id="RFU35979.1"/>
    </source>
</evidence>
<accession>A0A3E2HRJ4</accession>
<organism evidence="3 4">
    <name type="scientific">Scytalidium lignicola</name>
    <name type="common">Hyphomycete</name>
    <dbReference type="NCBI Taxonomy" id="5539"/>
    <lineage>
        <taxon>Eukaryota</taxon>
        <taxon>Fungi</taxon>
        <taxon>Dikarya</taxon>
        <taxon>Ascomycota</taxon>
        <taxon>Pezizomycotina</taxon>
        <taxon>Leotiomycetes</taxon>
        <taxon>Leotiomycetes incertae sedis</taxon>
        <taxon>Scytalidium</taxon>
    </lineage>
</organism>
<feature type="compositionally biased region" description="Polar residues" evidence="1">
    <location>
        <begin position="42"/>
        <end position="65"/>
    </location>
</feature>
<feature type="transmembrane region" description="Helical" evidence="2">
    <location>
        <begin position="325"/>
        <end position="346"/>
    </location>
</feature>
<evidence type="ECO:0000256" key="1">
    <source>
        <dbReference type="SAM" id="MobiDB-lite"/>
    </source>
</evidence>
<proteinExistence type="predicted"/>
<feature type="non-terminal residue" evidence="3">
    <location>
        <position position="421"/>
    </location>
</feature>
<dbReference type="OrthoDB" id="5360701at2759"/>
<dbReference type="EMBL" id="NCSJ02000003">
    <property type="protein sequence ID" value="RFU35979.1"/>
    <property type="molecule type" value="Genomic_DNA"/>
</dbReference>
<sequence>MSQRVLRPRGEICQLCDFILAKPCLTRPRYNPHRSAIAARHFTSSWRTQTSKPQVSTTPPNTSQPAIHAARSTPPQSPVSNAVPSKLKNDLEEVKQASKELLSKEGVPSEAEILRVLNQCEVVARELVLDPVVPKIEIADGTAASALLSLDETSTKKARPEKPNRSMQRLISDVSDIVYSIAKHPSVFIAPAVLEKYVAIQSTLGKPETFPEIFYLYSHKPVPQSGTVPLKYTQSKPNKAANAVPKEVADRALQAAMNTKQLEVALDIIETTYSTPAFRKAKFIKKALVPAAALSLAPLAAYEVATKMALFQDTMDTAMATNVAFTGILAYVGLTASIGVVALTTANDQMDRVTWAPGLPLRERWIREEERAAMDRVAVAWGFREKWRRGDEEGEDWEALREWIGRRGTILDRVELMEGME</sequence>
<feature type="transmembrane region" description="Helical" evidence="2">
    <location>
        <begin position="287"/>
        <end position="305"/>
    </location>
</feature>
<comment type="caution">
    <text evidence="3">The sequence shown here is derived from an EMBL/GenBank/DDBJ whole genome shotgun (WGS) entry which is preliminary data.</text>
</comment>
<evidence type="ECO:0000256" key="2">
    <source>
        <dbReference type="SAM" id="Phobius"/>
    </source>
</evidence>
<evidence type="ECO:0000313" key="4">
    <source>
        <dbReference type="Proteomes" id="UP000258309"/>
    </source>
</evidence>
<dbReference type="OMA" id="FCAPAFH"/>
<gene>
    <name evidence="3" type="ORF">B7463_g343</name>
</gene>
<keyword evidence="4" id="KW-1185">Reference proteome</keyword>
<dbReference type="AlphaFoldDB" id="A0A3E2HRJ4"/>
<protein>
    <submittedName>
        <fullName evidence="3">Uncharacterized protein</fullName>
    </submittedName>
</protein>
<keyword evidence="2" id="KW-0812">Transmembrane</keyword>
<reference evidence="3 4" key="1">
    <citation type="submission" date="2018-05" db="EMBL/GenBank/DDBJ databases">
        <title>Draft genome sequence of Scytalidium lignicola DSM 105466, a ubiquitous saprotrophic fungus.</title>
        <authorList>
            <person name="Buettner E."/>
            <person name="Gebauer A.M."/>
            <person name="Hofrichter M."/>
            <person name="Liers C."/>
            <person name="Kellner H."/>
        </authorList>
    </citation>
    <scope>NUCLEOTIDE SEQUENCE [LARGE SCALE GENOMIC DNA]</scope>
    <source>
        <strain evidence="3 4">DSM 105466</strain>
    </source>
</reference>
<keyword evidence="2" id="KW-0472">Membrane</keyword>
<keyword evidence="2" id="KW-1133">Transmembrane helix</keyword>
<name>A0A3E2HRJ4_SCYLI</name>
<dbReference type="Proteomes" id="UP000258309">
    <property type="component" value="Unassembled WGS sequence"/>
</dbReference>